<dbReference type="InterPro" id="IPR025742">
    <property type="entry name" value="CSTF2_hinge"/>
</dbReference>
<protein>
    <recommendedName>
        <fullName evidence="5">Cleavage stimulation factor subunit 2 hinge domain-containing protein</fullName>
    </recommendedName>
</protein>
<proteinExistence type="predicted"/>
<dbReference type="InterPro" id="IPR026896">
    <property type="entry name" value="CSTF_C"/>
</dbReference>
<organism evidence="3 4">
    <name type="scientific">Maudiozyma exigua</name>
    <name type="common">Yeast</name>
    <name type="synonym">Kazachstania exigua</name>
    <dbReference type="NCBI Taxonomy" id="34358"/>
    <lineage>
        <taxon>Eukaryota</taxon>
        <taxon>Fungi</taxon>
        <taxon>Dikarya</taxon>
        <taxon>Ascomycota</taxon>
        <taxon>Saccharomycotina</taxon>
        <taxon>Saccharomycetes</taxon>
        <taxon>Saccharomycetales</taxon>
        <taxon>Saccharomycetaceae</taxon>
        <taxon>Maudiozyma</taxon>
    </lineage>
</organism>
<feature type="domain" description="Cleavage stimulation factor subunit 2 hinge" evidence="2">
    <location>
        <begin position="184"/>
        <end position="257"/>
    </location>
</feature>
<dbReference type="Proteomes" id="UP000750334">
    <property type="component" value="Unassembled WGS sequence"/>
</dbReference>
<dbReference type="EMBL" id="PUHR01000040">
    <property type="protein sequence ID" value="KAG0669502.1"/>
    <property type="molecule type" value="Genomic_DNA"/>
</dbReference>
<evidence type="ECO:0008006" key="5">
    <source>
        <dbReference type="Google" id="ProtNLM"/>
    </source>
</evidence>
<evidence type="ECO:0000313" key="4">
    <source>
        <dbReference type="Proteomes" id="UP000750334"/>
    </source>
</evidence>
<dbReference type="OrthoDB" id="272703at2759"/>
<evidence type="ECO:0000259" key="2">
    <source>
        <dbReference type="Pfam" id="PF14327"/>
    </source>
</evidence>
<dbReference type="Pfam" id="PF14304">
    <property type="entry name" value="CSTF_C"/>
    <property type="match status" value="1"/>
</dbReference>
<evidence type="ECO:0000313" key="3">
    <source>
        <dbReference type="EMBL" id="KAG0669502.1"/>
    </source>
</evidence>
<comment type="caution">
    <text evidence="3">The sequence shown here is derived from an EMBL/GenBank/DDBJ whole genome shotgun (WGS) entry which is preliminary data.</text>
</comment>
<dbReference type="Pfam" id="PF14327">
    <property type="entry name" value="CSTF2_hinge"/>
    <property type="match status" value="1"/>
</dbReference>
<dbReference type="GO" id="GO:0031124">
    <property type="term" value="P:mRNA 3'-end processing"/>
    <property type="evidence" value="ECO:0007669"/>
    <property type="project" value="InterPro"/>
</dbReference>
<name>A0A9P6WEA4_MAUEX</name>
<gene>
    <name evidence="3" type="ORF">C6P45_003734</name>
</gene>
<dbReference type="InterPro" id="IPR038192">
    <property type="entry name" value="CSTF_C_sf"/>
</dbReference>
<reference evidence="3 4" key="1">
    <citation type="submission" date="2020-11" db="EMBL/GenBank/DDBJ databases">
        <title>Kefir isolates.</title>
        <authorList>
            <person name="Marcisauskas S."/>
            <person name="Kim Y."/>
            <person name="Blasche S."/>
        </authorList>
    </citation>
    <scope>NUCLEOTIDE SEQUENCE [LARGE SCALE GENOMIC DNA]</scope>
    <source>
        <strain evidence="3 4">OG2</strain>
    </source>
</reference>
<dbReference type="AlphaFoldDB" id="A0A9P6WEA4"/>
<dbReference type="Gene3D" id="1.10.20.70">
    <property type="entry name" value="Transcription termination and cleavage factor, C-terminal domain"/>
    <property type="match status" value="1"/>
</dbReference>
<accession>A0A9P6WEA4</accession>
<keyword evidence="4" id="KW-1185">Reference proteome</keyword>
<feature type="domain" description="Transcription termination and cleavage factor C-terminal" evidence="1">
    <location>
        <begin position="321"/>
        <end position="353"/>
    </location>
</feature>
<sequence>MSSDPRRRQSRHELTPENLQTAIQVTNIPTEWTSETVSSIVAGSGIIVEIIPKIDPRTNKLISITYDYQNNRECEDAYGLLSRIDRLPFNIEKSIPPNYKDRLKSIEEGQTKNRPEIEMNRDSYPWDLNLELPFQMVTNVPIPRKPIPTAQTTATTNTNDMAFPDILSKASQHLPAMTNGSLTTDDTTGISMNLSKIAPLQLIEMISNLKILANQATTTHQQIEDFLNGNNKDITVAVSQALLEMGFIDTNVIRSVISSGYNVNSRTASMSPPVQQQQQQQNVVAEPIPTKEESPQGSNINNNSGAPRQINEAKLQTAPENQREMIRQVLTLTDVQLEQLPDAQRTMVDGLRKEYLM</sequence>
<evidence type="ECO:0000259" key="1">
    <source>
        <dbReference type="Pfam" id="PF14304"/>
    </source>
</evidence>